<evidence type="ECO:0000256" key="14">
    <source>
        <dbReference type="ARBA" id="ARBA00047828"/>
    </source>
</evidence>
<dbReference type="EC" id="7.1.1.6" evidence="16"/>
<dbReference type="GO" id="GO:0004497">
    <property type="term" value="F:monooxygenase activity"/>
    <property type="evidence" value="ECO:0007669"/>
    <property type="project" value="UniProtKB-ARBA"/>
</dbReference>
<keyword evidence="18" id="KW-0560">Oxidoreductase</keyword>
<dbReference type="GO" id="GO:0015979">
    <property type="term" value="P:photosynthesis"/>
    <property type="evidence" value="ECO:0007669"/>
    <property type="project" value="UniProtKB-UniRule"/>
</dbReference>
<dbReference type="PANTHER" id="PTHR10134">
    <property type="entry name" value="CYTOCHROME B-C1 COMPLEX SUBUNIT RIESKE, MITOCHONDRIAL"/>
    <property type="match status" value="1"/>
</dbReference>
<dbReference type="NCBIfam" id="NF045928">
    <property type="entry name" value="Cytb6fFeSPetC"/>
    <property type="match status" value="1"/>
</dbReference>
<keyword evidence="9 16" id="KW-1133">Transmembrane helix</keyword>
<dbReference type="InterPro" id="IPR005805">
    <property type="entry name" value="Rieske_Fe-S_prot_C"/>
</dbReference>
<keyword evidence="7 16" id="KW-1278">Translocase</keyword>
<gene>
    <name evidence="16" type="primary">petC</name>
    <name evidence="18" type="ORF">C7K55_00540</name>
</gene>
<dbReference type="Gene3D" id="1.20.5.700">
    <property type="entry name" value="Single helix bin"/>
    <property type="match status" value="1"/>
</dbReference>
<keyword evidence="13" id="KW-1015">Disulfide bond</keyword>
<sequence>MTQMPASASNSASNGDVPGMGRRQFMNLLTFGSVTGVALGALYPVARYFIPPKAAGGGGGTTAKDELGNSVTASGWLSSHKEGDRSLVQGLKGDPTYLLVEGNDAIGSYGINAICTHLGCVVPWNSGANKFMCPCHGSQYDATGKVVRGPAPLSLALAHVSVDNDNVFLSQWSETDFRTGDKPWWA</sequence>
<comment type="similarity">
    <text evidence="2 16">Belongs to the Rieske iron-sulfur protein family.</text>
</comment>
<comment type="caution">
    <text evidence="18">The sequence shown here is derived from an EMBL/GenBank/DDBJ whole genome shotgun (WGS) entry which is preliminary data.</text>
</comment>
<dbReference type="GO" id="GO:0009496">
    <property type="term" value="F:plastoquinol--plastocyanin reductase activity"/>
    <property type="evidence" value="ECO:0007669"/>
    <property type="project" value="UniProtKB-UniRule"/>
</dbReference>
<evidence type="ECO:0000256" key="12">
    <source>
        <dbReference type="ARBA" id="ARBA00023136"/>
    </source>
</evidence>
<dbReference type="PRINTS" id="PR00162">
    <property type="entry name" value="RIESKE"/>
</dbReference>
<dbReference type="CDD" id="cd03471">
    <property type="entry name" value="Rieske_cytochrome_b6f"/>
    <property type="match status" value="1"/>
</dbReference>
<evidence type="ECO:0000259" key="17">
    <source>
        <dbReference type="PROSITE" id="PS51296"/>
    </source>
</evidence>
<reference evidence="18 19" key="1">
    <citation type="journal article" date="2018" name="Environ. Microbiol.">
        <title>Ecological and genomic features of two widespread freshwater picocyanobacteria.</title>
        <authorList>
            <person name="Cabello-Yeves P.J."/>
            <person name="Picazo A."/>
            <person name="Camacho A."/>
            <person name="Callieri C."/>
            <person name="Rosselli R."/>
            <person name="Roda-Garcia J.J."/>
            <person name="Coutinho F.H."/>
            <person name="Rodriguez-Valera F."/>
        </authorList>
    </citation>
    <scope>NUCLEOTIDE SEQUENCE [LARGE SCALE GENOMIC DNA]</scope>
    <source>
        <strain evidence="18 19">Tous</strain>
    </source>
</reference>
<evidence type="ECO:0000256" key="3">
    <source>
        <dbReference type="ARBA" id="ARBA00022448"/>
    </source>
</evidence>
<comment type="subcellular location">
    <subcellularLocation>
        <location evidence="1">Membrane</location>
        <topology evidence="1">Single-pass membrane protein</topology>
    </subcellularLocation>
    <subcellularLocation>
        <location evidence="15">Thylakoid</location>
    </subcellularLocation>
</comment>
<keyword evidence="4 16" id="KW-0812">Transmembrane</keyword>
<dbReference type="InterPro" id="IPR006311">
    <property type="entry name" value="TAT_signal"/>
</dbReference>
<dbReference type="EMBL" id="PXXO01000001">
    <property type="protein sequence ID" value="PSJ07515.1"/>
    <property type="molecule type" value="Genomic_DNA"/>
</dbReference>
<comment type="miscellaneous">
    <text evidence="16">The Rieske iron-sulfur protein is a high potential 2Fe-2S protein.</text>
</comment>
<dbReference type="Proteomes" id="UP000243002">
    <property type="component" value="Unassembled WGS sequence"/>
</dbReference>
<evidence type="ECO:0000256" key="9">
    <source>
        <dbReference type="ARBA" id="ARBA00022989"/>
    </source>
</evidence>
<evidence type="ECO:0000256" key="2">
    <source>
        <dbReference type="ARBA" id="ARBA00010651"/>
    </source>
</evidence>
<evidence type="ECO:0000256" key="13">
    <source>
        <dbReference type="ARBA" id="ARBA00023157"/>
    </source>
</evidence>
<comment type="function">
    <text evidence="16">Component of the cytochrome b6-f complex, which mediates electron transfer between photosystem II (PSII) and photosystem I (PSI), cyclic electron flow around PSI, and state transitions.</text>
</comment>
<evidence type="ECO:0000256" key="1">
    <source>
        <dbReference type="ARBA" id="ARBA00004167"/>
    </source>
</evidence>
<dbReference type="GO" id="GO:0009579">
    <property type="term" value="C:thylakoid"/>
    <property type="evidence" value="ECO:0007669"/>
    <property type="project" value="UniProtKB-SubCell"/>
</dbReference>
<dbReference type="PROSITE" id="PS51296">
    <property type="entry name" value="RIESKE"/>
    <property type="match status" value="1"/>
</dbReference>
<feature type="domain" description="Rieske" evidence="17">
    <location>
        <begin position="73"/>
        <end position="169"/>
    </location>
</feature>
<dbReference type="SUPFAM" id="SSF50022">
    <property type="entry name" value="ISP domain"/>
    <property type="match status" value="1"/>
</dbReference>
<dbReference type="AlphaFoldDB" id="A0A2P7N224"/>
<proteinExistence type="inferred from homology"/>
<dbReference type="RefSeq" id="WP_106501698.1">
    <property type="nucleotide sequence ID" value="NZ_OY986431.1"/>
</dbReference>
<dbReference type="InterPro" id="IPR017941">
    <property type="entry name" value="Rieske_2Fe-2S"/>
</dbReference>
<dbReference type="Pfam" id="PF25471">
    <property type="entry name" value="TM_PetC"/>
    <property type="match status" value="1"/>
</dbReference>
<dbReference type="NCBIfam" id="NF010001">
    <property type="entry name" value="PRK13474.1"/>
    <property type="match status" value="1"/>
</dbReference>
<evidence type="ECO:0000256" key="8">
    <source>
        <dbReference type="ARBA" id="ARBA00022982"/>
    </source>
</evidence>
<accession>A0A2P7N224</accession>
<name>A0A2P7N224_9CYAN</name>
<dbReference type="GO" id="GO:0051537">
    <property type="term" value="F:2 iron, 2 sulfur cluster binding"/>
    <property type="evidence" value="ECO:0007669"/>
    <property type="project" value="UniProtKB-KW"/>
</dbReference>
<evidence type="ECO:0000256" key="4">
    <source>
        <dbReference type="ARBA" id="ARBA00022692"/>
    </source>
</evidence>
<evidence type="ECO:0000256" key="6">
    <source>
        <dbReference type="ARBA" id="ARBA00022723"/>
    </source>
</evidence>
<dbReference type="GO" id="GO:0046872">
    <property type="term" value="F:metal ion binding"/>
    <property type="evidence" value="ECO:0007669"/>
    <property type="project" value="UniProtKB-KW"/>
</dbReference>
<evidence type="ECO:0000256" key="10">
    <source>
        <dbReference type="ARBA" id="ARBA00023004"/>
    </source>
</evidence>
<keyword evidence="12 16" id="KW-0472">Membrane</keyword>
<feature type="transmembrane region" description="Helical" evidence="16">
    <location>
        <begin position="25"/>
        <end position="46"/>
    </location>
</feature>
<keyword evidence="10 16" id="KW-0408">Iron</keyword>
<organism evidence="18 19">
    <name type="scientific">Cyanobium usitatum str. Tous</name>
    <dbReference type="NCBI Taxonomy" id="2116684"/>
    <lineage>
        <taxon>Bacteria</taxon>
        <taxon>Bacillati</taxon>
        <taxon>Cyanobacteriota</taxon>
        <taxon>Cyanophyceae</taxon>
        <taxon>Synechococcales</taxon>
        <taxon>Prochlorococcaceae</taxon>
        <taxon>Cyanobium</taxon>
    </lineage>
</organism>
<keyword evidence="8 16" id="KW-0249">Electron transport</keyword>
<dbReference type="Pfam" id="PF00355">
    <property type="entry name" value="Rieske"/>
    <property type="match status" value="1"/>
</dbReference>
<protein>
    <recommendedName>
        <fullName evidence="16">Cytochrome b6-f complex iron-sulfur subunit</fullName>
        <ecNumber evidence="16">7.1.1.6</ecNumber>
    </recommendedName>
    <alternativeName>
        <fullName evidence="16">Plastohydroquinone:plastocyanin oxidoreductase iron-sulfur protein</fullName>
        <shortName evidence="16">ISP</shortName>
        <shortName evidence="16">RISP</shortName>
    </alternativeName>
    <alternativeName>
        <fullName evidence="16">Rieske iron-sulfur protein</fullName>
    </alternativeName>
</protein>
<dbReference type="HAMAP" id="MF_01335">
    <property type="entry name" value="Cytb6_f_Rieske"/>
    <property type="match status" value="1"/>
</dbReference>
<keyword evidence="19" id="KW-1185">Reference proteome</keyword>
<evidence type="ECO:0000313" key="18">
    <source>
        <dbReference type="EMBL" id="PSJ07515.1"/>
    </source>
</evidence>
<evidence type="ECO:0000256" key="15">
    <source>
        <dbReference type="ARBA" id="ARBA00060385"/>
    </source>
</evidence>
<dbReference type="GO" id="GO:0016705">
    <property type="term" value="F:oxidoreductase activity, acting on paired donors, with incorporation or reduction of molecular oxygen"/>
    <property type="evidence" value="ECO:0007669"/>
    <property type="project" value="UniProtKB-ARBA"/>
</dbReference>
<keyword evidence="6 16" id="KW-0479">Metal-binding</keyword>
<keyword evidence="5 16" id="KW-0001">2Fe-2S</keyword>
<keyword evidence="11 16" id="KW-0411">Iron-sulfur</keyword>
<dbReference type="PROSITE" id="PS51318">
    <property type="entry name" value="TAT"/>
    <property type="match status" value="1"/>
</dbReference>
<comment type="catalytic activity">
    <reaction evidence="14 16">
        <text>2 oxidized [plastocyanin] + a plastoquinol + 2 H(+)(in) = 2 reduced [plastocyanin] + a plastoquinone + 4 H(+)(out)</text>
        <dbReference type="Rhea" id="RHEA:22148"/>
        <dbReference type="Rhea" id="RHEA-COMP:9561"/>
        <dbReference type="Rhea" id="RHEA-COMP:9562"/>
        <dbReference type="Rhea" id="RHEA-COMP:10039"/>
        <dbReference type="Rhea" id="RHEA-COMP:10040"/>
        <dbReference type="ChEBI" id="CHEBI:15378"/>
        <dbReference type="ChEBI" id="CHEBI:17757"/>
        <dbReference type="ChEBI" id="CHEBI:29036"/>
        <dbReference type="ChEBI" id="CHEBI:49552"/>
        <dbReference type="ChEBI" id="CHEBI:62192"/>
        <dbReference type="EC" id="7.1.1.6"/>
    </reaction>
</comment>
<evidence type="ECO:0000313" key="19">
    <source>
        <dbReference type="Proteomes" id="UP000243002"/>
    </source>
</evidence>
<dbReference type="OrthoDB" id="9767869at2"/>
<evidence type="ECO:0000256" key="16">
    <source>
        <dbReference type="HAMAP-Rule" id="MF_01335"/>
    </source>
</evidence>
<dbReference type="Gene3D" id="2.102.10.10">
    <property type="entry name" value="Rieske [2Fe-2S] iron-sulphur domain"/>
    <property type="match status" value="1"/>
</dbReference>
<evidence type="ECO:0000256" key="11">
    <source>
        <dbReference type="ARBA" id="ARBA00023014"/>
    </source>
</evidence>
<evidence type="ECO:0000256" key="5">
    <source>
        <dbReference type="ARBA" id="ARBA00022714"/>
    </source>
</evidence>
<dbReference type="InterPro" id="IPR057415">
    <property type="entry name" value="TM_PetC"/>
</dbReference>
<dbReference type="GO" id="GO:0016020">
    <property type="term" value="C:membrane"/>
    <property type="evidence" value="ECO:0007669"/>
    <property type="project" value="UniProtKB-SubCell"/>
</dbReference>
<dbReference type="InterPro" id="IPR014349">
    <property type="entry name" value="Rieske_Fe-S_prot"/>
</dbReference>
<dbReference type="InterPro" id="IPR023960">
    <property type="entry name" value="Cyt_b6_f_Rieske"/>
</dbReference>
<keyword evidence="3 16" id="KW-0813">Transport</keyword>
<evidence type="ECO:0000256" key="7">
    <source>
        <dbReference type="ARBA" id="ARBA00022967"/>
    </source>
</evidence>
<dbReference type="InterPro" id="IPR036922">
    <property type="entry name" value="Rieske_2Fe-2S_sf"/>
</dbReference>
<comment type="cofactor">
    <cofactor evidence="16">
        <name>[2Fe-2S] cluster</name>
        <dbReference type="ChEBI" id="CHEBI:190135"/>
    </cofactor>
    <text evidence="16">Binds 1 [2Fe-2S] cluster per subunit.</text>
</comment>
<comment type="subunit">
    <text evidence="16">The 4 large subunits of the cytochrome b6-f complex are cytochrome b6, subunit IV (17 kDa polypeptide, PetD), cytochrome f and the Rieske protein, while the 4 small subunits are PetG, PetL, PetM and PetN. The complex functions as a dimer.</text>
</comment>
<dbReference type="FunFam" id="2.102.10.10:FF:000007">
    <property type="entry name" value="Cytochrome b6-f complex iron-sulfur subunit"/>
    <property type="match status" value="1"/>
</dbReference>